<dbReference type="SMART" id="SM00490">
    <property type="entry name" value="HELICc"/>
    <property type="match status" value="1"/>
</dbReference>
<dbReference type="RefSeq" id="WP_180136370.1">
    <property type="nucleotide sequence ID" value="NZ_JABMKT010000045.1"/>
</dbReference>
<dbReference type="Proteomes" id="UP000526184">
    <property type="component" value="Unassembled WGS sequence"/>
</dbReference>
<evidence type="ECO:0000256" key="13">
    <source>
        <dbReference type="ARBA" id="ARBA00034808"/>
    </source>
</evidence>
<dbReference type="GO" id="GO:0003677">
    <property type="term" value="F:DNA binding"/>
    <property type="evidence" value="ECO:0007669"/>
    <property type="project" value="UniProtKB-KW"/>
</dbReference>
<dbReference type="NCBIfam" id="NF008165">
    <property type="entry name" value="PRK10917.1-3"/>
    <property type="match status" value="1"/>
</dbReference>
<keyword evidence="4 15" id="KW-0227">DNA damage</keyword>
<evidence type="ECO:0000256" key="2">
    <source>
        <dbReference type="ARBA" id="ARBA00017846"/>
    </source>
</evidence>
<dbReference type="EC" id="5.6.2.4" evidence="13 15"/>
<evidence type="ECO:0000256" key="1">
    <source>
        <dbReference type="ARBA" id="ARBA00007504"/>
    </source>
</evidence>
<evidence type="ECO:0000259" key="16">
    <source>
        <dbReference type="PROSITE" id="PS51192"/>
    </source>
</evidence>
<evidence type="ECO:0000256" key="4">
    <source>
        <dbReference type="ARBA" id="ARBA00022763"/>
    </source>
</evidence>
<dbReference type="CDD" id="cd04488">
    <property type="entry name" value="RecG_wedge_OBF"/>
    <property type="match status" value="1"/>
</dbReference>
<dbReference type="InterPro" id="IPR014001">
    <property type="entry name" value="Helicase_ATP-bd"/>
</dbReference>
<dbReference type="GO" id="GO:0006281">
    <property type="term" value="P:DNA repair"/>
    <property type="evidence" value="ECO:0007669"/>
    <property type="project" value="UniProtKB-UniRule"/>
</dbReference>
<comment type="caution">
    <text evidence="18">The sequence shown here is derived from an EMBL/GenBank/DDBJ whole genome shotgun (WGS) entry which is preliminary data.</text>
</comment>
<comment type="catalytic activity">
    <reaction evidence="14 15">
        <text>ATP + H2O = ADP + phosphate + H(+)</text>
        <dbReference type="Rhea" id="RHEA:13065"/>
        <dbReference type="ChEBI" id="CHEBI:15377"/>
        <dbReference type="ChEBI" id="CHEBI:15378"/>
        <dbReference type="ChEBI" id="CHEBI:30616"/>
        <dbReference type="ChEBI" id="CHEBI:43474"/>
        <dbReference type="ChEBI" id="CHEBI:456216"/>
        <dbReference type="EC" id="5.6.2.4"/>
    </reaction>
</comment>
<evidence type="ECO:0000259" key="17">
    <source>
        <dbReference type="PROSITE" id="PS51194"/>
    </source>
</evidence>
<dbReference type="InterPro" id="IPR004609">
    <property type="entry name" value="ATP-dep_DNA_helicase_RecG"/>
</dbReference>
<keyword evidence="6 15" id="KW-0347">Helicase</keyword>
<dbReference type="EMBL" id="JABMKT010000045">
    <property type="protein sequence ID" value="NYV28427.1"/>
    <property type="molecule type" value="Genomic_DNA"/>
</dbReference>
<dbReference type="InterPro" id="IPR001650">
    <property type="entry name" value="Helicase_C-like"/>
</dbReference>
<dbReference type="PROSITE" id="PS51194">
    <property type="entry name" value="HELICASE_CTER"/>
    <property type="match status" value="1"/>
</dbReference>
<evidence type="ECO:0000256" key="10">
    <source>
        <dbReference type="ARBA" id="ARBA00023204"/>
    </source>
</evidence>
<reference evidence="18 19" key="1">
    <citation type="submission" date="2020-05" db="EMBL/GenBank/DDBJ databases">
        <title>Streptobacillus felis strain LHL191014123.</title>
        <authorList>
            <person name="Fawzy A."/>
            <person name="Rau J."/>
            <person name="Risse K."/>
            <person name="Schauerte N."/>
            <person name="Geiger C."/>
            <person name="Blom J."/>
            <person name="Imirzalioglu C."/>
            <person name="Falgenhauer J."/>
            <person name="Bach A."/>
            <person name="Herden C."/>
            <person name="Eisenberg T."/>
        </authorList>
    </citation>
    <scope>NUCLEOTIDE SEQUENCE [LARGE SCALE GENOMIC DNA]</scope>
    <source>
        <strain evidence="18 19">LHL191014123</strain>
    </source>
</reference>
<comment type="similarity">
    <text evidence="1 15">Belongs to the helicase family. RecG subfamily.</text>
</comment>
<protein>
    <recommendedName>
        <fullName evidence="2 15">ATP-dependent DNA helicase RecG</fullName>
        <ecNumber evidence="13 15">5.6.2.4</ecNumber>
    </recommendedName>
</protein>
<dbReference type="Gene3D" id="2.40.50.140">
    <property type="entry name" value="Nucleic acid-binding proteins"/>
    <property type="match status" value="1"/>
</dbReference>
<dbReference type="SUPFAM" id="SSF52540">
    <property type="entry name" value="P-loop containing nucleoside triphosphate hydrolases"/>
    <property type="match status" value="2"/>
</dbReference>
<keyword evidence="3 15" id="KW-0547">Nucleotide-binding</keyword>
<name>A0A7Z0PH33_9FUSO</name>
<organism evidence="18 19">
    <name type="scientific">Streptobacillus felis</name>
    <dbReference type="NCBI Taxonomy" id="1384509"/>
    <lineage>
        <taxon>Bacteria</taxon>
        <taxon>Fusobacteriati</taxon>
        <taxon>Fusobacteriota</taxon>
        <taxon>Fusobacteriia</taxon>
        <taxon>Fusobacteriales</taxon>
        <taxon>Leptotrichiaceae</taxon>
        <taxon>Streptobacillus</taxon>
    </lineage>
</organism>
<evidence type="ECO:0000256" key="5">
    <source>
        <dbReference type="ARBA" id="ARBA00022801"/>
    </source>
</evidence>
<dbReference type="InterPro" id="IPR045562">
    <property type="entry name" value="RecG_dom3_C"/>
</dbReference>
<proteinExistence type="inferred from homology"/>
<evidence type="ECO:0000256" key="9">
    <source>
        <dbReference type="ARBA" id="ARBA00023172"/>
    </source>
</evidence>
<dbReference type="AlphaFoldDB" id="A0A7Z0PH33"/>
<evidence type="ECO:0000313" key="18">
    <source>
        <dbReference type="EMBL" id="NYV28427.1"/>
    </source>
</evidence>
<sequence length="688" mass="79393">MYLKIFESLENFDIKLLKSDKKRLKIKALEKLGIHSLYDLVYFFPRTYENKAKLKPISELIDGENTIIEGRVLTITNAFFSKRKMTKVLFTDDDGIIELVWFNSPYISRAIEVGMELRITGKIRRKRSLQIVNPSYVKLNDKNRSLVLNDEDKLDSVYPLSSGIDQKSMKKIIEEALRKYLFLFEENLPKKYILDNKLISRTESIVNMHFPRDNHMFEEAKKRVLFEEALILEMKILKNRYNENIKNSNLYFLEDNKNLVKQYISNLPFELTKDQKKIIAEIYKELNNGKVINRLIQGDVGSGKTIISLILLLYMAENNYQGVIMAPTEILATQHYNEVVDAFKELNINVELLTGSVKGKKKEKLYADVQSGKVNILIGTHSLLEDDLIFDKLGLIIIDEQHKFGVDQRNKIREKGIYSNLIVMSATPIPRSLALTIYGDLDVSILTTMPSGRIPIKTKWIKNAAEEKTMYEFIDKKIKEGRQIYVVSPLIEQSDKLNLASATETYEKYKEKFPKYNVMLMHGKTKSKEKDKIMNDFKNGEIDILVSTTVVEVGVNVPNSSIIVILNAERFGLSSLHQLRGRVGRGSYSSYCFLVSETKNEISKKRLEVMESTTDGFKIAEEDLKLRDTGEIFGIKQSGISELKLLDITVNVKEIYIAKKFTENYLYNNFGLIRDKVLRLDVENLYLK</sequence>
<evidence type="ECO:0000256" key="3">
    <source>
        <dbReference type="ARBA" id="ARBA00022741"/>
    </source>
</evidence>
<keyword evidence="8" id="KW-0238">DNA-binding</keyword>
<dbReference type="PANTHER" id="PTHR47964:SF1">
    <property type="entry name" value="ATP-DEPENDENT DNA HELICASE HOMOLOG RECG, CHLOROPLASTIC"/>
    <property type="match status" value="1"/>
</dbReference>
<dbReference type="Gene3D" id="3.40.50.300">
    <property type="entry name" value="P-loop containing nucleotide triphosphate hydrolases"/>
    <property type="match status" value="2"/>
</dbReference>
<keyword evidence="5 15" id="KW-0378">Hydrolase</keyword>
<dbReference type="NCBIfam" id="NF008168">
    <property type="entry name" value="PRK10917.2-2"/>
    <property type="match status" value="1"/>
</dbReference>
<evidence type="ECO:0000256" key="15">
    <source>
        <dbReference type="RuleBase" id="RU363016"/>
    </source>
</evidence>
<dbReference type="GO" id="GO:0005524">
    <property type="term" value="F:ATP binding"/>
    <property type="evidence" value="ECO:0007669"/>
    <property type="project" value="UniProtKB-KW"/>
</dbReference>
<dbReference type="SUPFAM" id="SSF50249">
    <property type="entry name" value="Nucleic acid-binding proteins"/>
    <property type="match status" value="1"/>
</dbReference>
<keyword evidence="19" id="KW-1185">Reference proteome</keyword>
<dbReference type="PROSITE" id="PS51192">
    <property type="entry name" value="HELICASE_ATP_BIND_1"/>
    <property type="match status" value="1"/>
</dbReference>
<dbReference type="InterPro" id="IPR012340">
    <property type="entry name" value="NA-bd_OB-fold"/>
</dbReference>
<gene>
    <name evidence="18" type="primary">recG</name>
    <name evidence="18" type="ORF">HP397_06385</name>
</gene>
<dbReference type="Pfam" id="PF19833">
    <property type="entry name" value="RecG_dom3_C"/>
    <property type="match status" value="1"/>
</dbReference>
<dbReference type="GO" id="GO:0043138">
    <property type="term" value="F:3'-5' DNA helicase activity"/>
    <property type="evidence" value="ECO:0007669"/>
    <property type="project" value="UniProtKB-EC"/>
</dbReference>
<dbReference type="InterPro" id="IPR033454">
    <property type="entry name" value="RecG_wedge"/>
</dbReference>
<evidence type="ECO:0000256" key="6">
    <source>
        <dbReference type="ARBA" id="ARBA00022806"/>
    </source>
</evidence>
<dbReference type="CDD" id="cd17992">
    <property type="entry name" value="DEXHc_RecG"/>
    <property type="match status" value="1"/>
</dbReference>
<feature type="domain" description="Helicase ATP-binding" evidence="16">
    <location>
        <begin position="285"/>
        <end position="446"/>
    </location>
</feature>
<evidence type="ECO:0000256" key="7">
    <source>
        <dbReference type="ARBA" id="ARBA00022840"/>
    </source>
</evidence>
<dbReference type="InterPro" id="IPR027417">
    <property type="entry name" value="P-loop_NTPase"/>
</dbReference>
<evidence type="ECO:0000313" key="19">
    <source>
        <dbReference type="Proteomes" id="UP000526184"/>
    </source>
</evidence>
<keyword evidence="7 15" id="KW-0067">ATP-binding</keyword>
<dbReference type="PANTHER" id="PTHR47964">
    <property type="entry name" value="ATP-DEPENDENT DNA HELICASE HOMOLOG RECG, CHLOROPLASTIC"/>
    <property type="match status" value="1"/>
</dbReference>
<evidence type="ECO:0000256" key="14">
    <source>
        <dbReference type="ARBA" id="ARBA00048988"/>
    </source>
</evidence>
<accession>A0A7Z0PH33</accession>
<dbReference type="SMART" id="SM00487">
    <property type="entry name" value="DEXDc"/>
    <property type="match status" value="1"/>
</dbReference>
<evidence type="ECO:0000256" key="12">
    <source>
        <dbReference type="ARBA" id="ARBA00034617"/>
    </source>
</evidence>
<keyword evidence="9 15" id="KW-0233">DNA recombination</keyword>
<comment type="catalytic activity">
    <reaction evidence="12 15">
        <text>Couples ATP hydrolysis with the unwinding of duplex DNA by translocating in the 3'-5' direction.</text>
        <dbReference type="EC" id="5.6.2.4"/>
    </reaction>
</comment>
<dbReference type="Pfam" id="PF17191">
    <property type="entry name" value="RecG_wedge"/>
    <property type="match status" value="1"/>
</dbReference>
<keyword evidence="10 15" id="KW-0234">DNA repair</keyword>
<dbReference type="Pfam" id="PF00270">
    <property type="entry name" value="DEAD"/>
    <property type="match status" value="1"/>
</dbReference>
<evidence type="ECO:0000256" key="8">
    <source>
        <dbReference type="ARBA" id="ARBA00023125"/>
    </source>
</evidence>
<feature type="domain" description="Helicase C-terminal" evidence="17">
    <location>
        <begin position="469"/>
        <end position="625"/>
    </location>
</feature>
<dbReference type="InterPro" id="IPR011545">
    <property type="entry name" value="DEAD/DEAH_box_helicase_dom"/>
</dbReference>
<dbReference type="GO" id="GO:0016787">
    <property type="term" value="F:hydrolase activity"/>
    <property type="evidence" value="ECO:0007669"/>
    <property type="project" value="UniProtKB-KW"/>
</dbReference>
<dbReference type="InterPro" id="IPR047112">
    <property type="entry name" value="RecG/Mfd"/>
</dbReference>
<dbReference type="Pfam" id="PF00271">
    <property type="entry name" value="Helicase_C"/>
    <property type="match status" value="1"/>
</dbReference>
<evidence type="ECO:0000256" key="11">
    <source>
        <dbReference type="ARBA" id="ARBA00023235"/>
    </source>
</evidence>
<dbReference type="NCBIfam" id="TIGR00643">
    <property type="entry name" value="recG"/>
    <property type="match status" value="1"/>
</dbReference>
<comment type="function">
    <text evidence="15">Plays a critical role in recombination and DNA repair. Helps process Holliday junction intermediates to mature products by catalyzing branch migration. Has replication fork regression activity, unwinds stalled or blocked replication forks to make a HJ that can be resolved. Has a DNA unwinding activity characteristic of a DNA helicase with 3'-5' polarity.</text>
</comment>
<dbReference type="GO" id="GO:0006310">
    <property type="term" value="P:DNA recombination"/>
    <property type="evidence" value="ECO:0007669"/>
    <property type="project" value="UniProtKB-UniRule"/>
</dbReference>
<keyword evidence="11" id="KW-0413">Isomerase</keyword>